<dbReference type="InterPro" id="IPR052895">
    <property type="entry name" value="HetReg/Transcr_Mod"/>
</dbReference>
<comment type="caution">
    <text evidence="2">The sequence shown here is derived from an EMBL/GenBank/DDBJ whole genome shotgun (WGS) entry which is preliminary data.</text>
</comment>
<keyword evidence="3" id="KW-1185">Reference proteome</keyword>
<reference evidence="2" key="1">
    <citation type="journal article" date="2023" name="Mol. Phylogenet. Evol.">
        <title>Genome-scale phylogeny and comparative genomics of the fungal order Sordariales.</title>
        <authorList>
            <person name="Hensen N."/>
            <person name="Bonometti L."/>
            <person name="Westerberg I."/>
            <person name="Brannstrom I.O."/>
            <person name="Guillou S."/>
            <person name="Cros-Aarteil S."/>
            <person name="Calhoun S."/>
            <person name="Haridas S."/>
            <person name="Kuo A."/>
            <person name="Mondo S."/>
            <person name="Pangilinan J."/>
            <person name="Riley R."/>
            <person name="LaButti K."/>
            <person name="Andreopoulos B."/>
            <person name="Lipzen A."/>
            <person name="Chen C."/>
            <person name="Yan M."/>
            <person name="Daum C."/>
            <person name="Ng V."/>
            <person name="Clum A."/>
            <person name="Steindorff A."/>
            <person name="Ohm R.A."/>
            <person name="Martin F."/>
            <person name="Silar P."/>
            <person name="Natvig D.O."/>
            <person name="Lalanne C."/>
            <person name="Gautier V."/>
            <person name="Ament-Velasquez S.L."/>
            <person name="Kruys A."/>
            <person name="Hutchinson M.I."/>
            <person name="Powell A.J."/>
            <person name="Barry K."/>
            <person name="Miller A.N."/>
            <person name="Grigoriev I.V."/>
            <person name="Debuchy R."/>
            <person name="Gladieux P."/>
            <person name="Hiltunen Thoren M."/>
            <person name="Johannesson H."/>
        </authorList>
    </citation>
    <scope>NUCLEOTIDE SEQUENCE</scope>
    <source>
        <strain evidence="2">PSN243</strain>
    </source>
</reference>
<proteinExistence type="predicted"/>
<name>A0AAV9GP13_9PEZI</name>
<dbReference type="AlphaFoldDB" id="A0AAV9GP13"/>
<dbReference type="Pfam" id="PF06985">
    <property type="entry name" value="HET"/>
    <property type="match status" value="1"/>
</dbReference>
<dbReference type="PANTHER" id="PTHR24148:SF73">
    <property type="entry name" value="HET DOMAIN PROTEIN (AFU_ORTHOLOGUE AFUA_8G01020)"/>
    <property type="match status" value="1"/>
</dbReference>
<dbReference type="PANTHER" id="PTHR24148">
    <property type="entry name" value="ANKYRIN REPEAT DOMAIN-CONTAINING PROTEIN 39 HOMOLOG-RELATED"/>
    <property type="match status" value="1"/>
</dbReference>
<dbReference type="InterPro" id="IPR010730">
    <property type="entry name" value="HET"/>
</dbReference>
<evidence type="ECO:0000313" key="2">
    <source>
        <dbReference type="EMBL" id="KAK4448416.1"/>
    </source>
</evidence>
<feature type="domain" description="Heterokaryon incompatibility" evidence="1">
    <location>
        <begin position="95"/>
        <end position="257"/>
    </location>
</feature>
<accession>A0AAV9GP13</accession>
<dbReference type="EMBL" id="MU865943">
    <property type="protein sequence ID" value="KAK4448416.1"/>
    <property type="molecule type" value="Genomic_DNA"/>
</dbReference>
<evidence type="ECO:0000259" key="1">
    <source>
        <dbReference type="Pfam" id="PF06985"/>
    </source>
</evidence>
<dbReference type="Proteomes" id="UP001321760">
    <property type="component" value="Unassembled WGS sequence"/>
</dbReference>
<organism evidence="2 3">
    <name type="scientific">Podospora aff. communis PSN243</name>
    <dbReference type="NCBI Taxonomy" id="3040156"/>
    <lineage>
        <taxon>Eukaryota</taxon>
        <taxon>Fungi</taxon>
        <taxon>Dikarya</taxon>
        <taxon>Ascomycota</taxon>
        <taxon>Pezizomycotina</taxon>
        <taxon>Sordariomycetes</taxon>
        <taxon>Sordariomycetidae</taxon>
        <taxon>Sordariales</taxon>
        <taxon>Podosporaceae</taxon>
        <taxon>Podospora</taxon>
    </lineage>
</organism>
<dbReference type="Pfam" id="PF26639">
    <property type="entry name" value="Het-6_barrel"/>
    <property type="match status" value="1"/>
</dbReference>
<evidence type="ECO:0000313" key="3">
    <source>
        <dbReference type="Proteomes" id="UP001321760"/>
    </source>
</evidence>
<protein>
    <submittedName>
        <fullName evidence="2">Heterokaryon incompatibility protein-domain-containing protein</fullName>
    </submittedName>
</protein>
<gene>
    <name evidence="2" type="ORF">QBC34DRAFT_407393</name>
</gene>
<sequence>MKVFLSAWPPSSRYSRPMGFCQTRPSRSHIAIGPHLRFILRGLPIRGTRHMASIYETVRLASPKDIRLVTNLSLGGDGVLTGNLIVASLDSKPNYGALSYTWGDPGAATEDNSVAELATPTSIFLNGTETPVGRNLCDFLLILAPKDPGDELLLWIDALCINQADVVEKSSQVAMMGDIYRCASSVIVWLGREDGYTATAIHFIERLSDAFVAHGEKQEVLLEKLRSGEVQNSETDWDALQYLFTRTWFQRAWIVQEVALARELGVVLGQQACFWTSLCVAARAAAVVRIGTAWHMVLLLRMWVQVGLDRGGLSLVQALYLGRYFQATEPVDHVFSLYGISHTKMPRQQEGQGICDAEDLVMATSALPVNYSLSAVDAFTRTARHVVEVDGDLSILLFPREAITPTLEGLPSWVPDFSKTYVQMDMVAIKEEFPWYAATGANRSAVHPSSDERVLALSAQKVATIEKMIPLRKTPSGAIDIDLIVDFLANVDDVQIAGMDQITGLARALLYEHNCAAALEDEEIKAQFEQWIQHTVVQRLAIGDGDVLAENYRRVTEKHFTGGMSRTSRQQVGDGQPGCSWDRDDGVGGMISGVGNTKLFLTSTGHIGNGEVDVRPGDRVWLVPGLHLPLVLRPVAGGRYRSLGRAYLHGVMRGEAIREARLEVIELE</sequence>
<reference evidence="2" key="2">
    <citation type="submission" date="2023-05" db="EMBL/GenBank/DDBJ databases">
        <authorList>
            <consortium name="Lawrence Berkeley National Laboratory"/>
            <person name="Steindorff A."/>
            <person name="Hensen N."/>
            <person name="Bonometti L."/>
            <person name="Westerberg I."/>
            <person name="Brannstrom I.O."/>
            <person name="Guillou S."/>
            <person name="Cros-Aarteil S."/>
            <person name="Calhoun S."/>
            <person name="Haridas S."/>
            <person name="Kuo A."/>
            <person name="Mondo S."/>
            <person name="Pangilinan J."/>
            <person name="Riley R."/>
            <person name="Labutti K."/>
            <person name="Andreopoulos B."/>
            <person name="Lipzen A."/>
            <person name="Chen C."/>
            <person name="Yanf M."/>
            <person name="Daum C."/>
            <person name="Ng V."/>
            <person name="Clum A."/>
            <person name="Ohm R."/>
            <person name="Martin F."/>
            <person name="Silar P."/>
            <person name="Natvig D."/>
            <person name="Lalanne C."/>
            <person name="Gautier V."/>
            <person name="Ament-Velasquez S.L."/>
            <person name="Kruys A."/>
            <person name="Hutchinson M.I."/>
            <person name="Powell A.J."/>
            <person name="Barry K."/>
            <person name="Miller A.N."/>
            <person name="Grigoriev I.V."/>
            <person name="Debuchy R."/>
            <person name="Gladieux P."/>
            <person name="Thoren M.H."/>
            <person name="Johannesson H."/>
        </authorList>
    </citation>
    <scope>NUCLEOTIDE SEQUENCE</scope>
    <source>
        <strain evidence="2">PSN243</strain>
    </source>
</reference>